<dbReference type="CDD" id="cd04301">
    <property type="entry name" value="NAT_SF"/>
    <property type="match status" value="1"/>
</dbReference>
<dbReference type="Gene3D" id="3.40.630.30">
    <property type="match status" value="1"/>
</dbReference>
<dbReference type="InterPro" id="IPR000182">
    <property type="entry name" value="GNAT_dom"/>
</dbReference>
<dbReference type="PANTHER" id="PTHR42791">
    <property type="entry name" value="GNAT FAMILY ACETYLTRANSFERASE"/>
    <property type="match status" value="1"/>
</dbReference>
<dbReference type="InterPro" id="IPR052523">
    <property type="entry name" value="Trichothecene_AcTrans"/>
</dbReference>
<dbReference type="EMBL" id="PDNB01000171">
    <property type="protein sequence ID" value="PGH01464.1"/>
    <property type="molecule type" value="Genomic_DNA"/>
</dbReference>
<gene>
    <name evidence="2" type="ORF">AJ79_07902</name>
</gene>
<keyword evidence="3" id="KW-1185">Reference proteome</keyword>
<dbReference type="PROSITE" id="PS51186">
    <property type="entry name" value="GNAT"/>
    <property type="match status" value="1"/>
</dbReference>
<name>A0A2B7WQ18_9EURO</name>
<dbReference type="GO" id="GO:0016747">
    <property type="term" value="F:acyltransferase activity, transferring groups other than amino-acyl groups"/>
    <property type="evidence" value="ECO:0007669"/>
    <property type="project" value="InterPro"/>
</dbReference>
<dbReference type="InterPro" id="IPR016181">
    <property type="entry name" value="Acyl_CoA_acyltransferase"/>
</dbReference>
<dbReference type="PANTHER" id="PTHR42791:SF2">
    <property type="entry name" value="N-ACETYLTRANSFERASE DOMAIN-CONTAINING PROTEIN"/>
    <property type="match status" value="1"/>
</dbReference>
<dbReference type="SUPFAM" id="SSF55729">
    <property type="entry name" value="Acyl-CoA N-acyltransferases (Nat)"/>
    <property type="match status" value="1"/>
</dbReference>
<sequence>MTLCLSFAEECDVYRIAEVHLASFGSNMMLQAQFPTAAIREGLRTSLIEKATEEIRYPQWAILVVRDQNEIISFAKWKRPVFDTDAYLEAPWRWPEGTKMEVLDTWTSKVDDVSRRVFGSTPCYCLSYIGTDPKHQRRGAATMLIRWGMERSMSENVPIQLESTMIAWPLYEKLGFQAKANICMQLEGIGNDGEAVDYEEMSLVFQPPTSPAIVTKPLETPPKN</sequence>
<reference evidence="2 3" key="1">
    <citation type="submission" date="2017-10" db="EMBL/GenBank/DDBJ databases">
        <title>Comparative genomics in systemic dimorphic fungi from Ajellomycetaceae.</title>
        <authorList>
            <person name="Munoz J.F."/>
            <person name="Mcewen J.G."/>
            <person name="Clay O.K."/>
            <person name="Cuomo C.A."/>
        </authorList>
    </citation>
    <scope>NUCLEOTIDE SEQUENCE [LARGE SCALE GENOMIC DNA]</scope>
    <source>
        <strain evidence="2 3">UAMH5409</strain>
    </source>
</reference>
<feature type="domain" description="N-acetyltransferase" evidence="1">
    <location>
        <begin position="3"/>
        <end position="204"/>
    </location>
</feature>
<accession>A0A2B7WQ18</accession>
<evidence type="ECO:0000259" key="1">
    <source>
        <dbReference type="PROSITE" id="PS51186"/>
    </source>
</evidence>
<dbReference type="OrthoDB" id="2115692at2759"/>
<protein>
    <recommendedName>
        <fullName evidence="1">N-acetyltransferase domain-containing protein</fullName>
    </recommendedName>
</protein>
<organism evidence="2 3">
    <name type="scientific">Helicocarpus griseus UAMH5409</name>
    <dbReference type="NCBI Taxonomy" id="1447875"/>
    <lineage>
        <taxon>Eukaryota</taxon>
        <taxon>Fungi</taxon>
        <taxon>Dikarya</taxon>
        <taxon>Ascomycota</taxon>
        <taxon>Pezizomycotina</taxon>
        <taxon>Eurotiomycetes</taxon>
        <taxon>Eurotiomycetidae</taxon>
        <taxon>Onygenales</taxon>
        <taxon>Ajellomycetaceae</taxon>
        <taxon>Helicocarpus</taxon>
    </lineage>
</organism>
<evidence type="ECO:0000313" key="3">
    <source>
        <dbReference type="Proteomes" id="UP000223968"/>
    </source>
</evidence>
<evidence type="ECO:0000313" key="2">
    <source>
        <dbReference type="EMBL" id="PGH01464.1"/>
    </source>
</evidence>
<proteinExistence type="predicted"/>
<dbReference type="Pfam" id="PF00583">
    <property type="entry name" value="Acetyltransf_1"/>
    <property type="match status" value="1"/>
</dbReference>
<comment type="caution">
    <text evidence="2">The sequence shown here is derived from an EMBL/GenBank/DDBJ whole genome shotgun (WGS) entry which is preliminary data.</text>
</comment>
<dbReference type="Proteomes" id="UP000223968">
    <property type="component" value="Unassembled WGS sequence"/>
</dbReference>
<dbReference type="AlphaFoldDB" id="A0A2B7WQ18"/>